<evidence type="ECO:0000313" key="2">
    <source>
        <dbReference type="EMBL" id="GIJ12202.1"/>
    </source>
</evidence>
<keyword evidence="3" id="KW-1185">Reference proteome</keyword>
<comment type="caution">
    <text evidence="2">The sequence shown here is derived from an EMBL/GenBank/DDBJ whole genome shotgun (WGS) entry which is preliminary data.</text>
</comment>
<evidence type="ECO:0000256" key="1">
    <source>
        <dbReference type="SAM" id="MobiDB-lite"/>
    </source>
</evidence>
<name>A0ABQ4I2U2_9ACTN</name>
<dbReference type="EMBL" id="BOOZ01000047">
    <property type="protein sequence ID" value="GIJ12202.1"/>
    <property type="molecule type" value="Genomic_DNA"/>
</dbReference>
<gene>
    <name evidence="2" type="ORF">Van01_54160</name>
</gene>
<reference evidence="2 3" key="1">
    <citation type="submission" date="2021-01" db="EMBL/GenBank/DDBJ databases">
        <title>Whole genome shotgun sequence of Verrucosispora andamanensis NBRC 109075.</title>
        <authorList>
            <person name="Komaki H."/>
            <person name="Tamura T."/>
        </authorList>
    </citation>
    <scope>NUCLEOTIDE SEQUENCE [LARGE SCALE GENOMIC DNA]</scope>
    <source>
        <strain evidence="2 3">NBRC 109075</strain>
    </source>
</reference>
<dbReference type="Proteomes" id="UP000647017">
    <property type="component" value="Unassembled WGS sequence"/>
</dbReference>
<accession>A0ABQ4I2U2</accession>
<organism evidence="2 3">
    <name type="scientific">Micromonospora andamanensis</name>
    <dbReference type="NCBI Taxonomy" id="1287068"/>
    <lineage>
        <taxon>Bacteria</taxon>
        <taxon>Bacillati</taxon>
        <taxon>Actinomycetota</taxon>
        <taxon>Actinomycetes</taxon>
        <taxon>Micromonosporales</taxon>
        <taxon>Micromonosporaceae</taxon>
        <taxon>Micromonospora</taxon>
    </lineage>
</organism>
<sequence length="120" mass="12642">MGDTTAPGNRPVSGPGWMPAENPTPTRQQAFYIILTTLTPTSGTVFGGISAIAAAEQARLVAGPGAPGAFVAAYTRVVDALVPVDVETTLLSGPAAVHRYRVRTWLGQQLLSQHEMEWLA</sequence>
<evidence type="ECO:0000313" key="3">
    <source>
        <dbReference type="Proteomes" id="UP000647017"/>
    </source>
</evidence>
<feature type="region of interest" description="Disordered" evidence="1">
    <location>
        <begin position="1"/>
        <end position="24"/>
    </location>
</feature>
<protein>
    <submittedName>
        <fullName evidence="2">Uncharacterized protein</fullName>
    </submittedName>
</protein>
<proteinExistence type="predicted"/>
<dbReference type="RefSeq" id="WP_204013377.1">
    <property type="nucleotide sequence ID" value="NZ_BOOZ01000047.1"/>
</dbReference>